<dbReference type="Proteomes" id="UP000634004">
    <property type="component" value="Unassembled WGS sequence"/>
</dbReference>
<feature type="transmembrane region" description="Helical" evidence="6">
    <location>
        <begin position="301"/>
        <end position="331"/>
    </location>
</feature>
<comment type="caution">
    <text evidence="8">The sequence shown here is derived from an EMBL/GenBank/DDBJ whole genome shotgun (WGS) entry which is preliminary data.</text>
</comment>
<evidence type="ECO:0000313" key="8">
    <source>
        <dbReference type="EMBL" id="GHA91570.1"/>
    </source>
</evidence>
<dbReference type="InterPro" id="IPR036259">
    <property type="entry name" value="MFS_trans_sf"/>
</dbReference>
<evidence type="ECO:0000256" key="4">
    <source>
        <dbReference type="ARBA" id="ARBA00022989"/>
    </source>
</evidence>
<reference evidence="8" key="2">
    <citation type="submission" date="2020-09" db="EMBL/GenBank/DDBJ databases">
        <authorList>
            <person name="Sun Q."/>
            <person name="Kim S."/>
        </authorList>
    </citation>
    <scope>NUCLEOTIDE SEQUENCE</scope>
    <source>
        <strain evidence="8">KCTC 32513</strain>
    </source>
</reference>
<dbReference type="AlphaFoldDB" id="A0A8J3CSA8"/>
<sequence length="524" mass="56624">MSDLNANETPKAASKKGYRTVVLLLLTVVYGFNFIDRQIVGILAPFIQADLGLTNTQLGLLIGLAFAAFYTIMGIPLAFLADRVNRVNLLAISLAVWSGFTALTGLSQNFLHIALARIGVGIGEAGGSPPSHSMISDFYGKEERSGALGVYSLGIPLGIMSAYFLTAALLGADATDVNWRRIFIILGITGLFLSLIVRLVIIEPQRGAVEITTHDTSPTVRFNDSFKSLAILLGFVVAFALLAQLLGASDTFLGTTLNWDVVTIFIILFGVCLAVMTRLSLRIPEVPKHIVKKEEALKVPFLIGVRTLLSIPSWWWMCLGIAFASFASYAISGFQTKYLLLLDPEFNFRTIVIWIGIINGTFYVAGTYFGARLVDWKAKTDIRAYGTIPAISILLCLPLAIATFAVPTVIAHLAIGAFLQLCLGVYLGPSFAIAQTLAPIRIRAMSTALFFFILNMIALGGGPTFAGAMIDVFGRAGNVELVATRYAMFTTFAAYGLSVMAYLIVRKTLPKDWAAAEARNSDAN</sequence>
<dbReference type="EMBL" id="BMZH01000004">
    <property type="protein sequence ID" value="GHA91570.1"/>
    <property type="molecule type" value="Genomic_DNA"/>
</dbReference>
<gene>
    <name evidence="8" type="ORF">GCM10009069_13440</name>
</gene>
<dbReference type="PANTHER" id="PTHR23505">
    <property type="entry name" value="SPINSTER"/>
    <property type="match status" value="1"/>
</dbReference>
<evidence type="ECO:0000256" key="3">
    <source>
        <dbReference type="ARBA" id="ARBA00022692"/>
    </source>
</evidence>
<dbReference type="PROSITE" id="PS50850">
    <property type="entry name" value="MFS"/>
    <property type="match status" value="1"/>
</dbReference>
<dbReference type="SUPFAM" id="SSF103473">
    <property type="entry name" value="MFS general substrate transporter"/>
    <property type="match status" value="2"/>
</dbReference>
<protein>
    <recommendedName>
        <fullName evidence="7">Major facilitator superfamily (MFS) profile domain-containing protein</fullName>
    </recommendedName>
</protein>
<evidence type="ECO:0000256" key="6">
    <source>
        <dbReference type="SAM" id="Phobius"/>
    </source>
</evidence>
<dbReference type="Gene3D" id="1.20.1250.20">
    <property type="entry name" value="MFS general substrate transporter like domains"/>
    <property type="match status" value="2"/>
</dbReference>
<feature type="transmembrane region" description="Helical" evidence="6">
    <location>
        <begin position="182"/>
        <end position="201"/>
    </location>
</feature>
<keyword evidence="9" id="KW-1185">Reference proteome</keyword>
<evidence type="ECO:0000256" key="1">
    <source>
        <dbReference type="ARBA" id="ARBA00004141"/>
    </source>
</evidence>
<feature type="transmembrane region" description="Helical" evidence="6">
    <location>
        <begin position="486"/>
        <end position="505"/>
    </location>
</feature>
<evidence type="ECO:0000256" key="2">
    <source>
        <dbReference type="ARBA" id="ARBA00022448"/>
    </source>
</evidence>
<evidence type="ECO:0000259" key="7">
    <source>
        <dbReference type="PROSITE" id="PS50850"/>
    </source>
</evidence>
<evidence type="ECO:0000313" key="9">
    <source>
        <dbReference type="Proteomes" id="UP000634004"/>
    </source>
</evidence>
<dbReference type="PANTHER" id="PTHR23505:SF79">
    <property type="entry name" value="PROTEIN SPINSTER"/>
    <property type="match status" value="1"/>
</dbReference>
<keyword evidence="5 6" id="KW-0472">Membrane</keyword>
<feature type="transmembrane region" description="Helical" evidence="6">
    <location>
        <begin position="351"/>
        <end position="370"/>
    </location>
</feature>
<comment type="subcellular location">
    <subcellularLocation>
        <location evidence="1">Membrane</location>
        <topology evidence="1">Multi-pass membrane protein</topology>
    </subcellularLocation>
</comment>
<dbReference type="CDD" id="cd17328">
    <property type="entry name" value="MFS_spinster_like"/>
    <property type="match status" value="1"/>
</dbReference>
<dbReference type="GO" id="GO:0022857">
    <property type="term" value="F:transmembrane transporter activity"/>
    <property type="evidence" value="ECO:0007669"/>
    <property type="project" value="InterPro"/>
</dbReference>
<feature type="transmembrane region" description="Helical" evidence="6">
    <location>
        <begin position="410"/>
        <end position="434"/>
    </location>
</feature>
<feature type="transmembrane region" description="Helical" evidence="6">
    <location>
        <begin position="382"/>
        <end position="404"/>
    </location>
</feature>
<accession>A0A8J3CSA8</accession>
<keyword evidence="2" id="KW-0813">Transport</keyword>
<reference evidence="8" key="1">
    <citation type="journal article" date="2014" name="Int. J. Syst. Evol. Microbiol.">
        <title>Complete genome sequence of Corynebacterium casei LMG S-19264T (=DSM 44701T), isolated from a smear-ripened cheese.</title>
        <authorList>
            <consortium name="US DOE Joint Genome Institute (JGI-PGF)"/>
            <person name="Walter F."/>
            <person name="Albersmeier A."/>
            <person name="Kalinowski J."/>
            <person name="Ruckert C."/>
        </authorList>
    </citation>
    <scope>NUCLEOTIDE SEQUENCE</scope>
    <source>
        <strain evidence="8">KCTC 32513</strain>
    </source>
</reference>
<feature type="transmembrane region" description="Helical" evidence="6">
    <location>
        <begin position="229"/>
        <end position="249"/>
    </location>
</feature>
<keyword evidence="3 6" id="KW-0812">Transmembrane</keyword>
<proteinExistence type="predicted"/>
<dbReference type="InterPro" id="IPR020846">
    <property type="entry name" value="MFS_dom"/>
</dbReference>
<name>A0A8J3CSA8_9PROT</name>
<dbReference type="GO" id="GO:0016020">
    <property type="term" value="C:membrane"/>
    <property type="evidence" value="ECO:0007669"/>
    <property type="project" value="UniProtKB-SubCell"/>
</dbReference>
<dbReference type="RefSeq" id="WP_189496719.1">
    <property type="nucleotide sequence ID" value="NZ_BMZH01000004.1"/>
</dbReference>
<feature type="transmembrane region" description="Helical" evidence="6">
    <location>
        <begin position="21"/>
        <end position="47"/>
    </location>
</feature>
<feature type="transmembrane region" description="Helical" evidence="6">
    <location>
        <begin position="148"/>
        <end position="170"/>
    </location>
</feature>
<dbReference type="Pfam" id="PF07690">
    <property type="entry name" value="MFS_1"/>
    <property type="match status" value="1"/>
</dbReference>
<feature type="transmembrane region" description="Helical" evidence="6">
    <location>
        <begin position="59"/>
        <end position="80"/>
    </location>
</feature>
<feature type="transmembrane region" description="Helical" evidence="6">
    <location>
        <begin position="446"/>
        <end position="466"/>
    </location>
</feature>
<feature type="transmembrane region" description="Helical" evidence="6">
    <location>
        <begin position="261"/>
        <end position="281"/>
    </location>
</feature>
<dbReference type="InterPro" id="IPR044770">
    <property type="entry name" value="MFS_spinster-like"/>
</dbReference>
<feature type="domain" description="Major facilitator superfamily (MFS) profile" evidence="7">
    <location>
        <begin position="22"/>
        <end position="508"/>
    </location>
</feature>
<evidence type="ECO:0000256" key="5">
    <source>
        <dbReference type="ARBA" id="ARBA00023136"/>
    </source>
</evidence>
<dbReference type="InterPro" id="IPR011701">
    <property type="entry name" value="MFS"/>
</dbReference>
<keyword evidence="4 6" id="KW-1133">Transmembrane helix</keyword>
<organism evidence="8 9">
    <name type="scientific">Algimonas arctica</name>
    <dbReference type="NCBI Taxonomy" id="1479486"/>
    <lineage>
        <taxon>Bacteria</taxon>
        <taxon>Pseudomonadati</taxon>
        <taxon>Pseudomonadota</taxon>
        <taxon>Alphaproteobacteria</taxon>
        <taxon>Maricaulales</taxon>
        <taxon>Robiginitomaculaceae</taxon>
        <taxon>Algimonas</taxon>
    </lineage>
</organism>